<sequence>MTFILATAICSPIVKRCATWYTFCASWIVSCLSYSLVFFVGGRNAIFQPTEALCVFQAALVYSVPILTALTTLALLVHSWYNVHFGVAFPPLESYPRIMTFFLVAPFIAWMVVFVSFLAFAVTQRSVVQHFPGTHYCVVKSLLPSKITPLIVVIITCSMLPIQASLAISLSQNLYSDSASRPTMSIPTLRIVVRVMIFGFLTLIAFGTATVHLFTSRPGEVPDILMAWLAVSAVLIFGCQRDIIQAWTVWIRAATSKGGGGRTPELKNPGTHFIPALHVPA</sequence>
<feature type="transmembrane region" description="Helical" evidence="1">
    <location>
        <begin position="221"/>
        <end position="238"/>
    </location>
</feature>
<dbReference type="Proteomes" id="UP000054007">
    <property type="component" value="Unassembled WGS sequence"/>
</dbReference>
<gene>
    <name evidence="2" type="ORF">CYLTODRAFT_421687</name>
</gene>
<feature type="transmembrane region" description="Helical" evidence="1">
    <location>
        <begin position="98"/>
        <end position="122"/>
    </location>
</feature>
<evidence type="ECO:0000313" key="2">
    <source>
        <dbReference type="EMBL" id="KIY68367.1"/>
    </source>
</evidence>
<feature type="transmembrane region" description="Helical" evidence="1">
    <location>
        <begin position="150"/>
        <end position="171"/>
    </location>
</feature>
<keyword evidence="1" id="KW-0472">Membrane</keyword>
<dbReference type="EMBL" id="KN880504">
    <property type="protein sequence ID" value="KIY68367.1"/>
    <property type="molecule type" value="Genomic_DNA"/>
</dbReference>
<evidence type="ECO:0000313" key="3">
    <source>
        <dbReference type="Proteomes" id="UP000054007"/>
    </source>
</evidence>
<dbReference type="OrthoDB" id="2988301at2759"/>
<evidence type="ECO:0000256" key="1">
    <source>
        <dbReference type="SAM" id="Phobius"/>
    </source>
</evidence>
<evidence type="ECO:0008006" key="4">
    <source>
        <dbReference type="Google" id="ProtNLM"/>
    </source>
</evidence>
<keyword evidence="3" id="KW-1185">Reference proteome</keyword>
<name>A0A0D7BCX3_9AGAR</name>
<dbReference type="STRING" id="1314674.A0A0D7BCX3"/>
<accession>A0A0D7BCX3</accession>
<proteinExistence type="predicted"/>
<organism evidence="2 3">
    <name type="scientific">Cylindrobasidium torrendii FP15055 ss-10</name>
    <dbReference type="NCBI Taxonomy" id="1314674"/>
    <lineage>
        <taxon>Eukaryota</taxon>
        <taxon>Fungi</taxon>
        <taxon>Dikarya</taxon>
        <taxon>Basidiomycota</taxon>
        <taxon>Agaricomycotina</taxon>
        <taxon>Agaricomycetes</taxon>
        <taxon>Agaricomycetidae</taxon>
        <taxon>Agaricales</taxon>
        <taxon>Marasmiineae</taxon>
        <taxon>Physalacriaceae</taxon>
        <taxon>Cylindrobasidium</taxon>
    </lineage>
</organism>
<keyword evidence="1" id="KW-0812">Transmembrane</keyword>
<dbReference type="AlphaFoldDB" id="A0A0D7BCX3"/>
<reference evidence="2 3" key="1">
    <citation type="journal article" date="2015" name="Fungal Genet. Biol.">
        <title>Evolution of novel wood decay mechanisms in Agaricales revealed by the genome sequences of Fistulina hepatica and Cylindrobasidium torrendii.</title>
        <authorList>
            <person name="Floudas D."/>
            <person name="Held B.W."/>
            <person name="Riley R."/>
            <person name="Nagy L.G."/>
            <person name="Koehler G."/>
            <person name="Ransdell A.S."/>
            <person name="Younus H."/>
            <person name="Chow J."/>
            <person name="Chiniquy J."/>
            <person name="Lipzen A."/>
            <person name="Tritt A."/>
            <person name="Sun H."/>
            <person name="Haridas S."/>
            <person name="LaButti K."/>
            <person name="Ohm R.A."/>
            <person name="Kues U."/>
            <person name="Blanchette R.A."/>
            <person name="Grigoriev I.V."/>
            <person name="Minto R.E."/>
            <person name="Hibbett D.S."/>
        </authorList>
    </citation>
    <scope>NUCLEOTIDE SEQUENCE [LARGE SCALE GENOMIC DNA]</scope>
    <source>
        <strain evidence="2 3">FP15055 ss-10</strain>
    </source>
</reference>
<feature type="transmembrane region" description="Helical" evidence="1">
    <location>
        <begin position="52"/>
        <end position="78"/>
    </location>
</feature>
<feature type="transmembrane region" description="Helical" evidence="1">
    <location>
        <begin position="20"/>
        <end position="40"/>
    </location>
</feature>
<feature type="transmembrane region" description="Helical" evidence="1">
    <location>
        <begin position="191"/>
        <end position="214"/>
    </location>
</feature>
<protein>
    <recommendedName>
        <fullName evidence="4">G-protein coupled receptors family 2 profile 2 domain-containing protein</fullName>
    </recommendedName>
</protein>
<keyword evidence="1" id="KW-1133">Transmembrane helix</keyword>